<sequence length="159" mass="17833">MEKKVNFSLSLLFFWVKGFVSVDSRLIKVSGMNTLLGFIPVGKDNQSIPLKNVSSTTLSTSYRLKRMIIGLIIILFSVVMMTDTAGFIAGLFYLSVGVIVILSGILSVLVIERAGSDYFIPVPFYDRSKLVEAQNYIEEALEHETDKTDLNMFFDKKES</sequence>
<dbReference type="EMBL" id="CP012502">
    <property type="protein sequence ID" value="AOM81709.1"/>
    <property type="molecule type" value="Genomic_DNA"/>
</dbReference>
<feature type="transmembrane region" description="Helical" evidence="1">
    <location>
        <begin position="64"/>
        <end position="81"/>
    </location>
</feature>
<keyword evidence="1" id="KW-0812">Transmembrane</keyword>
<reference evidence="2 3" key="1">
    <citation type="submission" date="2015-08" db="EMBL/GenBank/DDBJ databases">
        <title>The complete genome sequence of Bacillus beveridgei MLTeJB.</title>
        <authorList>
            <person name="Hanson T.E."/>
            <person name="Mesa C."/>
            <person name="Basesman S.M."/>
            <person name="Oremland R.S."/>
        </authorList>
    </citation>
    <scope>NUCLEOTIDE SEQUENCE [LARGE SCALE GENOMIC DNA]</scope>
    <source>
        <strain evidence="2 3">MLTeJB</strain>
    </source>
</reference>
<keyword evidence="1" id="KW-1133">Transmembrane helix</keyword>
<keyword evidence="1" id="KW-0472">Membrane</keyword>
<evidence type="ECO:0000313" key="2">
    <source>
        <dbReference type="EMBL" id="AOM81709.1"/>
    </source>
</evidence>
<name>A0A1D7QRU3_9BACI</name>
<dbReference type="AlphaFoldDB" id="A0A1D7QRU3"/>
<protein>
    <submittedName>
        <fullName evidence="2">Uncharacterized protein</fullName>
    </submittedName>
</protein>
<dbReference type="KEGG" id="bbev:BBEV_0315"/>
<dbReference type="PATRIC" id="fig|632773.3.peg.336"/>
<keyword evidence="3" id="KW-1185">Reference proteome</keyword>
<evidence type="ECO:0000313" key="3">
    <source>
        <dbReference type="Proteomes" id="UP000094463"/>
    </source>
</evidence>
<gene>
    <name evidence="2" type="ORF">BBEV_0315</name>
</gene>
<feature type="transmembrane region" description="Helical" evidence="1">
    <location>
        <begin position="87"/>
        <end position="111"/>
    </location>
</feature>
<dbReference type="OrthoDB" id="2249789at2"/>
<evidence type="ECO:0000256" key="1">
    <source>
        <dbReference type="SAM" id="Phobius"/>
    </source>
</evidence>
<dbReference type="RefSeq" id="WP_069363855.1">
    <property type="nucleotide sequence ID" value="NZ_CP012502.1"/>
</dbReference>
<organism evidence="2 3">
    <name type="scientific">Salisediminibacterium beveridgei</name>
    <dbReference type="NCBI Taxonomy" id="632773"/>
    <lineage>
        <taxon>Bacteria</taxon>
        <taxon>Bacillati</taxon>
        <taxon>Bacillota</taxon>
        <taxon>Bacilli</taxon>
        <taxon>Bacillales</taxon>
        <taxon>Bacillaceae</taxon>
        <taxon>Salisediminibacterium</taxon>
    </lineage>
</organism>
<proteinExistence type="predicted"/>
<dbReference type="Proteomes" id="UP000094463">
    <property type="component" value="Chromosome"/>
</dbReference>
<accession>A0A1D7QRU3</accession>
<dbReference type="STRING" id="632773.BBEV_0315"/>